<feature type="domain" description="HTH luxR-type" evidence="4">
    <location>
        <begin position="217"/>
        <end position="282"/>
    </location>
</feature>
<evidence type="ECO:0000256" key="2">
    <source>
        <dbReference type="ARBA" id="ARBA00023125"/>
    </source>
</evidence>
<dbReference type="InterPro" id="IPR000792">
    <property type="entry name" value="Tscrpt_reg_LuxR_C"/>
</dbReference>
<accession>A0A2G3PSD1</accession>
<dbReference type="Gene3D" id="1.10.10.10">
    <property type="entry name" value="Winged helix-like DNA-binding domain superfamily/Winged helix DNA-binding domain"/>
    <property type="match status" value="1"/>
</dbReference>
<dbReference type="Gene3D" id="3.30.450.40">
    <property type="match status" value="1"/>
</dbReference>
<dbReference type="PANTHER" id="PTHR44688:SF16">
    <property type="entry name" value="DNA-BINDING TRANSCRIPTIONAL ACTIVATOR DEVR_DOSR"/>
    <property type="match status" value="1"/>
</dbReference>
<dbReference type="GO" id="GO:0006355">
    <property type="term" value="P:regulation of DNA-templated transcription"/>
    <property type="evidence" value="ECO:0007669"/>
    <property type="project" value="InterPro"/>
</dbReference>
<evidence type="ECO:0000259" key="4">
    <source>
        <dbReference type="PROSITE" id="PS50043"/>
    </source>
</evidence>
<dbReference type="EMBL" id="PEBD01000004">
    <property type="protein sequence ID" value="PHV68643.1"/>
    <property type="molecule type" value="Genomic_DNA"/>
</dbReference>
<name>A0A2G3PSD1_WILMA</name>
<gene>
    <name evidence="5" type="ORF">CSW57_05505</name>
</gene>
<dbReference type="GO" id="GO:0003677">
    <property type="term" value="F:DNA binding"/>
    <property type="evidence" value="ECO:0007669"/>
    <property type="project" value="UniProtKB-KW"/>
</dbReference>
<dbReference type="PRINTS" id="PR00038">
    <property type="entry name" value="HTHLUXR"/>
</dbReference>
<organism evidence="5 6">
    <name type="scientific">Williamsia marianensis</name>
    <dbReference type="NCBI Taxonomy" id="85044"/>
    <lineage>
        <taxon>Bacteria</taxon>
        <taxon>Bacillati</taxon>
        <taxon>Actinomycetota</taxon>
        <taxon>Actinomycetes</taxon>
        <taxon>Mycobacteriales</taxon>
        <taxon>Nocardiaceae</taxon>
        <taxon>Williamsia</taxon>
    </lineage>
</organism>
<dbReference type="PROSITE" id="PS50043">
    <property type="entry name" value="HTH_LUXR_2"/>
    <property type="match status" value="1"/>
</dbReference>
<evidence type="ECO:0000313" key="6">
    <source>
        <dbReference type="Proteomes" id="UP000225108"/>
    </source>
</evidence>
<dbReference type="Proteomes" id="UP000225108">
    <property type="component" value="Unassembled WGS sequence"/>
</dbReference>
<dbReference type="SUPFAM" id="SSF46894">
    <property type="entry name" value="C-terminal effector domain of the bipartite response regulators"/>
    <property type="match status" value="1"/>
</dbReference>
<proteinExistence type="predicted"/>
<keyword evidence="2" id="KW-0238">DNA-binding</keyword>
<dbReference type="InterPro" id="IPR029016">
    <property type="entry name" value="GAF-like_dom_sf"/>
</dbReference>
<dbReference type="SMART" id="SM00421">
    <property type="entry name" value="HTH_LUXR"/>
    <property type="match status" value="1"/>
</dbReference>
<keyword evidence="1" id="KW-0805">Transcription regulation</keyword>
<sequence length="285" mass="30852">MTSSSPVLRPRDTDALRSEMRQVATRSETPVLFGGEVHAGTLILSEFVGTRTNGLRGLAVSSSSGLGGRVVDRLRPASVSDYRNASAITHHYDRPVLGEGLRSVLAVPVVVDNHPRAVLYAARRDAAPIGGRTADAVVEACRRLAAEIAIRDEVDRRVAMMTAVAAIPQHTDPVVTEELRSIHAELRQLGATLDNRAGTRLRDMSERLARIINSDMDTPGDVALAPREVDVLSAISLGGTNIDVANRLSLRPETVKSYLRSAMRKLDAHTRHEAVVAARRMNLLP</sequence>
<evidence type="ECO:0000256" key="3">
    <source>
        <dbReference type="ARBA" id="ARBA00023163"/>
    </source>
</evidence>
<dbReference type="InterPro" id="IPR036388">
    <property type="entry name" value="WH-like_DNA-bd_sf"/>
</dbReference>
<keyword evidence="3" id="KW-0804">Transcription</keyword>
<dbReference type="InterPro" id="IPR016032">
    <property type="entry name" value="Sig_transdc_resp-reg_C-effctor"/>
</dbReference>
<protein>
    <submittedName>
        <fullName evidence="5">Helix-turn-helix transcriptional regulator</fullName>
    </submittedName>
</protein>
<evidence type="ECO:0000256" key="1">
    <source>
        <dbReference type="ARBA" id="ARBA00023015"/>
    </source>
</evidence>
<dbReference type="SUPFAM" id="SSF55781">
    <property type="entry name" value="GAF domain-like"/>
    <property type="match status" value="1"/>
</dbReference>
<comment type="caution">
    <text evidence="5">The sequence shown here is derived from an EMBL/GenBank/DDBJ whole genome shotgun (WGS) entry which is preliminary data.</text>
</comment>
<evidence type="ECO:0000313" key="5">
    <source>
        <dbReference type="EMBL" id="PHV68643.1"/>
    </source>
</evidence>
<reference evidence="5 6" key="1">
    <citation type="submission" date="2017-10" db="EMBL/GenBank/DDBJ databases">
        <title>The draft genome sequence of Williamsia sp. BULT 1.1 isolated from the semi-arid grassland soils from South Africa.</title>
        <authorList>
            <person name="Kabwe M.H."/>
            <person name="Govender N."/>
            <person name="Mutseka Lunga P."/>
            <person name="Vikram S."/>
            <person name="Makhalanyane T.P."/>
        </authorList>
    </citation>
    <scope>NUCLEOTIDE SEQUENCE [LARGE SCALE GENOMIC DNA]</scope>
    <source>
        <strain evidence="5 6">BULT 1.1</strain>
    </source>
</reference>
<dbReference type="RefSeq" id="WP_099381758.1">
    <property type="nucleotide sequence ID" value="NZ_PEBD01000004.1"/>
</dbReference>
<dbReference type="PANTHER" id="PTHR44688">
    <property type="entry name" value="DNA-BINDING TRANSCRIPTIONAL ACTIVATOR DEVR_DOSR"/>
    <property type="match status" value="1"/>
</dbReference>
<dbReference type="AlphaFoldDB" id="A0A2G3PSD1"/>
<dbReference type="Pfam" id="PF00196">
    <property type="entry name" value="GerE"/>
    <property type="match status" value="1"/>
</dbReference>
<dbReference type="CDD" id="cd06170">
    <property type="entry name" value="LuxR_C_like"/>
    <property type="match status" value="1"/>
</dbReference>
<dbReference type="PROSITE" id="PS00622">
    <property type="entry name" value="HTH_LUXR_1"/>
    <property type="match status" value="1"/>
</dbReference>